<evidence type="ECO:0000313" key="8">
    <source>
        <dbReference type="Proteomes" id="UP001141552"/>
    </source>
</evidence>
<feature type="domain" description="Terpene synthase N-terminal" evidence="5">
    <location>
        <begin position="530"/>
        <end position="703"/>
    </location>
</feature>
<evidence type="ECO:0000259" key="5">
    <source>
        <dbReference type="Pfam" id="PF01397"/>
    </source>
</evidence>
<protein>
    <submittedName>
        <fullName evidence="7">Uncharacterized protein</fullName>
    </submittedName>
</protein>
<dbReference type="CDD" id="cd00684">
    <property type="entry name" value="Terpene_cyclase_plant_C1"/>
    <property type="match status" value="2"/>
</dbReference>
<dbReference type="GO" id="GO:0000287">
    <property type="term" value="F:magnesium ion binding"/>
    <property type="evidence" value="ECO:0007669"/>
    <property type="project" value="InterPro"/>
</dbReference>
<evidence type="ECO:0000256" key="4">
    <source>
        <dbReference type="ARBA" id="ARBA00023239"/>
    </source>
</evidence>
<feature type="domain" description="Terpene synthase metal-binding" evidence="6">
    <location>
        <begin position="761"/>
        <end position="882"/>
    </location>
</feature>
<dbReference type="SFLD" id="SFLDG01019">
    <property type="entry name" value="Terpene_Cyclase_Like_1_C_Termi"/>
    <property type="match status" value="1"/>
</dbReference>
<dbReference type="PANTHER" id="PTHR31225:SF93">
    <property type="entry name" value="ALPHA-HUMULENE_(-)-(E)-BETA-CARYOPHYLLENE SYNTHASE"/>
    <property type="match status" value="1"/>
</dbReference>
<evidence type="ECO:0000256" key="1">
    <source>
        <dbReference type="ARBA" id="ARBA00001946"/>
    </source>
</evidence>
<dbReference type="AlphaFoldDB" id="A0A9Q0IXP0"/>
<dbReference type="InterPro" id="IPR050148">
    <property type="entry name" value="Terpene_synthase-like"/>
</dbReference>
<dbReference type="InterPro" id="IPR036965">
    <property type="entry name" value="Terpene_synth_N_sf"/>
</dbReference>
<keyword evidence="2" id="KW-0479">Metal-binding</keyword>
<reference evidence="7" key="2">
    <citation type="journal article" date="2023" name="Plants (Basel)">
        <title>Annotation of the Turnera subulata (Passifloraceae) Draft Genome Reveals the S-Locus Evolved after the Divergence of Turneroideae from Passifloroideae in a Stepwise Manner.</title>
        <authorList>
            <person name="Henning P.M."/>
            <person name="Roalson E.H."/>
            <person name="Mir W."/>
            <person name="McCubbin A.G."/>
            <person name="Shore J.S."/>
        </authorList>
    </citation>
    <scope>NUCLEOTIDE SEQUENCE</scope>
    <source>
        <strain evidence="7">F60SS</strain>
    </source>
</reference>
<dbReference type="InterPro" id="IPR005630">
    <property type="entry name" value="Terpene_synthase_metal-bd"/>
</dbReference>
<accession>A0A9Q0IXP0</accession>
<keyword evidence="8" id="KW-1185">Reference proteome</keyword>
<dbReference type="Proteomes" id="UP001141552">
    <property type="component" value="Unassembled WGS sequence"/>
</dbReference>
<dbReference type="OrthoDB" id="1747480at2759"/>
<dbReference type="Pfam" id="PF03936">
    <property type="entry name" value="Terpene_synth_C"/>
    <property type="match status" value="3"/>
</dbReference>
<comment type="caution">
    <text evidence="7">The sequence shown here is derived from an EMBL/GenBank/DDBJ whole genome shotgun (WGS) entry which is preliminary data.</text>
</comment>
<evidence type="ECO:0000256" key="2">
    <source>
        <dbReference type="ARBA" id="ARBA00022723"/>
    </source>
</evidence>
<feature type="domain" description="Terpene synthase metal-binding" evidence="6">
    <location>
        <begin position="884"/>
        <end position="977"/>
    </location>
</feature>
<dbReference type="FunFam" id="1.50.10.130:FF:000001">
    <property type="entry name" value="Isoprene synthase, chloroplastic"/>
    <property type="match status" value="1"/>
</dbReference>
<dbReference type="EMBL" id="JAKUCV010007588">
    <property type="protein sequence ID" value="KAJ4822721.1"/>
    <property type="molecule type" value="Genomic_DNA"/>
</dbReference>
<comment type="cofactor">
    <cofactor evidence="1">
        <name>Mg(2+)</name>
        <dbReference type="ChEBI" id="CHEBI:18420"/>
    </cofactor>
</comment>
<dbReference type="GO" id="GO:0120251">
    <property type="term" value="P:hydrocarbon biosynthetic process"/>
    <property type="evidence" value="ECO:0007669"/>
    <property type="project" value="UniProtKB-ARBA"/>
</dbReference>
<evidence type="ECO:0000256" key="3">
    <source>
        <dbReference type="ARBA" id="ARBA00022842"/>
    </source>
</evidence>
<dbReference type="InterPro" id="IPR044814">
    <property type="entry name" value="Terpene_cyclase_plant_C1"/>
</dbReference>
<dbReference type="SFLD" id="SFLDS00005">
    <property type="entry name" value="Isoprenoid_Synthase_Type_I"/>
    <property type="match status" value="1"/>
</dbReference>
<dbReference type="PANTHER" id="PTHR31225">
    <property type="entry name" value="OS04G0344100 PROTEIN-RELATED"/>
    <property type="match status" value="1"/>
</dbReference>
<dbReference type="InterPro" id="IPR008949">
    <property type="entry name" value="Isoprenoid_synthase_dom_sf"/>
</dbReference>
<dbReference type="SFLD" id="SFLDG01014">
    <property type="entry name" value="Terpene_Cyclase_Like_1_N-term"/>
    <property type="match status" value="2"/>
</dbReference>
<dbReference type="GO" id="GO:0010333">
    <property type="term" value="F:terpene synthase activity"/>
    <property type="evidence" value="ECO:0007669"/>
    <property type="project" value="InterPro"/>
</dbReference>
<feature type="domain" description="Terpene synthase N-terminal" evidence="5">
    <location>
        <begin position="23"/>
        <end position="186"/>
    </location>
</feature>
<dbReference type="InterPro" id="IPR001906">
    <property type="entry name" value="Terpene_synth_N"/>
</dbReference>
<dbReference type="SUPFAM" id="SSF48576">
    <property type="entry name" value="Terpenoid synthases"/>
    <property type="match status" value="2"/>
</dbReference>
<dbReference type="Gene3D" id="1.50.10.130">
    <property type="entry name" value="Terpene synthase, N-terminal domain"/>
    <property type="match status" value="2"/>
</dbReference>
<keyword evidence="3" id="KW-0460">Magnesium</keyword>
<sequence>MAAPAEVAGDVHRPLANFPPTIWGCDFASFSFPQSEFESYSRQVELLKEEIHGMLMSASTNLIDENIEFINLLCRLGVSYHFEAEIDEQLTHIFHTNEYQDYDDLYTVALFFRILRQHGYKDNNGSFKKCIANDAKGLLSLYEATYLSMHGEEIMEEALAFTRERLEVLAASQSSPCMAKHIRMALNRPFHHGVPRLEARQYISLYEEEDSSNEVLLEFAKLDFNRVQILHQQELALLSRWWEGLNLVEKLPYARDRIVEIYFWANGVHFEPQYSVSRMMVAKHTTMVSMLDDTYDAYGTFEELQYLTEAIERCDVSAIDKLPADYLRVVYKTLLNAFRETEEEMSKHGRSFSADYTKKAFIELVKAYHVEAQWAKDRHIPSFKEYFQNGTISSSYGAIIAASFIASEVAGIKEYQWLSSTPKIVRAGMAIGRLMNDIVGHETVHQVWNATLKNMASRRRRQLRRFRRCVNEECMKPTTIPWLLLRHCVNLIRVGGIVYWRDDAYTDPSTQDDVAGDLQRPLANFPPTIWGCDFASFSFPESEFESCSRQVEVLTEETHGMLTSATRNPVENLEFINSLCRLGVSYHFEAEIDEQLSHIFQTNEYDDYDDLYTVALLFRILRQHGYKVPCHVFQKFKENNGSFKKCIANDAKGLLSLYEATYLSVQGEDIMEEALAFTRERLEVLAASSQSSPCLAKQIKMALNRPFHHGVPRLEARQYISLYEEDESSNEILLKFAKFSNSTPTRALPPLEMVEGPKSCEEKLPYARDRIVEIYFWANGTHFEPQYSVSRMMVAKRTMMVSVLDDTYDAYGTFEELQCLTEAIERCDMTAINKLPADIKKKNKLPADYLRIVYEALFNVLRETEEEMSKHGRSFSADYTKEANGTVSSSYGALLAASFTGTEVAGVNEYLWLRNTPKILRAAMAIGRLKNDIVGHEEEQKRGDCASGVECYIKEHGVSKEEAVEKILKICENSWKDINEEFMKPTTIPLLLLKHVVNLTRVTDAVYWLDDAYTNPLSLKDHINMLFIQQIPV</sequence>
<dbReference type="GO" id="GO:0016102">
    <property type="term" value="P:diterpenoid biosynthetic process"/>
    <property type="evidence" value="ECO:0007669"/>
    <property type="project" value="InterPro"/>
</dbReference>
<dbReference type="InterPro" id="IPR034741">
    <property type="entry name" value="Terpene_cyclase-like_1_C"/>
</dbReference>
<dbReference type="Gene3D" id="1.10.600.10">
    <property type="entry name" value="Farnesyl Diphosphate Synthase"/>
    <property type="match status" value="3"/>
</dbReference>
<feature type="domain" description="Terpene synthase metal-binding" evidence="6">
    <location>
        <begin position="245"/>
        <end position="444"/>
    </location>
</feature>
<reference evidence="7" key="1">
    <citation type="submission" date="2022-02" db="EMBL/GenBank/DDBJ databases">
        <authorList>
            <person name="Henning P.M."/>
            <person name="McCubbin A.G."/>
            <person name="Shore J.S."/>
        </authorList>
    </citation>
    <scope>NUCLEOTIDE SEQUENCE</scope>
    <source>
        <strain evidence="7">F60SS</strain>
        <tissue evidence="7">Leaves</tissue>
    </source>
</reference>
<dbReference type="SUPFAM" id="SSF48239">
    <property type="entry name" value="Terpenoid cyclases/Protein prenyltransferases"/>
    <property type="match status" value="2"/>
</dbReference>
<gene>
    <name evidence="7" type="ORF">Tsubulata_044828</name>
</gene>
<dbReference type="Pfam" id="PF01397">
    <property type="entry name" value="Terpene_synth"/>
    <property type="match status" value="2"/>
</dbReference>
<proteinExistence type="predicted"/>
<evidence type="ECO:0000259" key="6">
    <source>
        <dbReference type="Pfam" id="PF03936"/>
    </source>
</evidence>
<keyword evidence="4" id="KW-0456">Lyase</keyword>
<name>A0A9Q0IXP0_9ROSI</name>
<dbReference type="InterPro" id="IPR008930">
    <property type="entry name" value="Terpenoid_cyclase/PrenylTrfase"/>
</dbReference>
<organism evidence="7 8">
    <name type="scientific">Turnera subulata</name>
    <dbReference type="NCBI Taxonomy" id="218843"/>
    <lineage>
        <taxon>Eukaryota</taxon>
        <taxon>Viridiplantae</taxon>
        <taxon>Streptophyta</taxon>
        <taxon>Embryophyta</taxon>
        <taxon>Tracheophyta</taxon>
        <taxon>Spermatophyta</taxon>
        <taxon>Magnoliopsida</taxon>
        <taxon>eudicotyledons</taxon>
        <taxon>Gunneridae</taxon>
        <taxon>Pentapetalae</taxon>
        <taxon>rosids</taxon>
        <taxon>fabids</taxon>
        <taxon>Malpighiales</taxon>
        <taxon>Passifloraceae</taxon>
        <taxon>Turnera</taxon>
    </lineage>
</organism>
<evidence type="ECO:0000313" key="7">
    <source>
        <dbReference type="EMBL" id="KAJ4822721.1"/>
    </source>
</evidence>